<protein>
    <submittedName>
        <fullName evidence="2">Uncharacterized protein</fullName>
    </submittedName>
</protein>
<comment type="caution">
    <text evidence="2">The sequence shown here is derived from an EMBL/GenBank/DDBJ whole genome shotgun (WGS) entry which is preliminary data.</text>
</comment>
<name>A0A3S5CL13_9PLAT</name>
<evidence type="ECO:0000313" key="3">
    <source>
        <dbReference type="Proteomes" id="UP000784294"/>
    </source>
</evidence>
<reference evidence="2" key="1">
    <citation type="submission" date="2018-11" db="EMBL/GenBank/DDBJ databases">
        <authorList>
            <consortium name="Pathogen Informatics"/>
        </authorList>
    </citation>
    <scope>NUCLEOTIDE SEQUENCE</scope>
</reference>
<accession>A0A3S5CL13</accession>
<sequence length="128" mass="13966">MVIKDYPIDDIRLPKALYTRAPNDFCNPDFAYLTDSPEQLVSMVTRLCSTPATVGRDPSEKGQQDLSNNPQTGEALGSSGNILVGSIYGFSLPGRPLIQFTPTKNSKAILEKLIPLELVKQKAISEAK</sequence>
<dbReference type="EMBL" id="CAAALY010031202">
    <property type="protein sequence ID" value="VEL17125.1"/>
    <property type="molecule type" value="Genomic_DNA"/>
</dbReference>
<dbReference type="Proteomes" id="UP000784294">
    <property type="component" value="Unassembled WGS sequence"/>
</dbReference>
<dbReference type="AlphaFoldDB" id="A0A3S5CL13"/>
<gene>
    <name evidence="2" type="ORF">PXEA_LOCUS10565</name>
</gene>
<organism evidence="2 3">
    <name type="scientific">Protopolystoma xenopodis</name>
    <dbReference type="NCBI Taxonomy" id="117903"/>
    <lineage>
        <taxon>Eukaryota</taxon>
        <taxon>Metazoa</taxon>
        <taxon>Spiralia</taxon>
        <taxon>Lophotrochozoa</taxon>
        <taxon>Platyhelminthes</taxon>
        <taxon>Monogenea</taxon>
        <taxon>Polyopisthocotylea</taxon>
        <taxon>Polystomatidea</taxon>
        <taxon>Polystomatidae</taxon>
        <taxon>Protopolystoma</taxon>
    </lineage>
</organism>
<evidence type="ECO:0000313" key="2">
    <source>
        <dbReference type="EMBL" id="VEL17125.1"/>
    </source>
</evidence>
<proteinExistence type="predicted"/>
<keyword evidence="3" id="KW-1185">Reference proteome</keyword>
<feature type="region of interest" description="Disordered" evidence="1">
    <location>
        <begin position="51"/>
        <end position="77"/>
    </location>
</feature>
<evidence type="ECO:0000256" key="1">
    <source>
        <dbReference type="SAM" id="MobiDB-lite"/>
    </source>
</evidence>